<keyword evidence="4" id="KW-1185">Reference proteome</keyword>
<sequence>MKSMLKKVRALLVVSICALLVFLTVIPPAAIATPMKGEASETAKIYEQTAVDAINEGGPKSLDKIQERQSGGLNEIQGTAGFDQQKRPSNSQGDTIESKIKRGLDKAESKSKDAVESAKDVVR</sequence>
<feature type="region of interest" description="Disordered" evidence="1">
    <location>
        <begin position="73"/>
        <end position="123"/>
    </location>
</feature>
<accession>A0A8J7Z5N7</accession>
<evidence type="ECO:0000256" key="1">
    <source>
        <dbReference type="SAM" id="MobiDB-lite"/>
    </source>
</evidence>
<evidence type="ECO:0000256" key="2">
    <source>
        <dbReference type="SAM" id="SignalP"/>
    </source>
</evidence>
<evidence type="ECO:0000313" key="4">
    <source>
        <dbReference type="Proteomes" id="UP000646053"/>
    </source>
</evidence>
<dbReference type="RefSeq" id="WP_162421379.1">
    <property type="nucleotide sequence ID" value="NZ_WVIE01000001.1"/>
</dbReference>
<feature type="chain" id="PRO_5035222327" evidence="2">
    <location>
        <begin position="33"/>
        <end position="123"/>
    </location>
</feature>
<evidence type="ECO:0000313" key="3">
    <source>
        <dbReference type="EMBL" id="NDJ15945.1"/>
    </source>
</evidence>
<comment type="caution">
    <text evidence="3">The sequence shown here is derived from an EMBL/GenBank/DDBJ whole genome shotgun (WGS) entry which is preliminary data.</text>
</comment>
<protein>
    <submittedName>
        <fullName evidence="3">Uncharacterized protein</fullName>
    </submittedName>
</protein>
<proteinExistence type="predicted"/>
<name>A0A8J7Z5N7_9CYAN</name>
<organism evidence="3 4">
    <name type="scientific">Myxacorys almedinensis A</name>
    <dbReference type="NCBI Taxonomy" id="2690445"/>
    <lineage>
        <taxon>Bacteria</taxon>
        <taxon>Bacillati</taxon>
        <taxon>Cyanobacteriota</taxon>
        <taxon>Cyanophyceae</taxon>
        <taxon>Leptolyngbyales</taxon>
        <taxon>Leptolyngbyaceae</taxon>
        <taxon>Myxacorys</taxon>
        <taxon>Myxacorys almedinensis</taxon>
    </lineage>
</organism>
<keyword evidence="2" id="KW-0732">Signal</keyword>
<dbReference type="Proteomes" id="UP000646053">
    <property type="component" value="Unassembled WGS sequence"/>
</dbReference>
<reference evidence="3" key="1">
    <citation type="submission" date="2019-12" db="EMBL/GenBank/DDBJ databases">
        <title>High-Quality draft genome sequences of three cyanobacteria isolated from the limestone walls of the Old Cathedral of Coimbra.</title>
        <authorList>
            <person name="Tiago I."/>
            <person name="Soares F."/>
            <person name="Portugal A."/>
        </authorList>
    </citation>
    <scope>NUCLEOTIDE SEQUENCE</scope>
    <source>
        <strain evidence="3">A</strain>
    </source>
</reference>
<feature type="signal peptide" evidence="2">
    <location>
        <begin position="1"/>
        <end position="32"/>
    </location>
</feature>
<gene>
    <name evidence="3" type="ORF">GS601_01355</name>
</gene>
<feature type="compositionally biased region" description="Basic and acidic residues" evidence="1">
    <location>
        <begin position="96"/>
        <end position="123"/>
    </location>
</feature>
<dbReference type="EMBL" id="WVIE01000001">
    <property type="protein sequence ID" value="NDJ15945.1"/>
    <property type="molecule type" value="Genomic_DNA"/>
</dbReference>
<dbReference type="AlphaFoldDB" id="A0A8J7Z5N7"/>